<keyword evidence="3" id="KW-1185">Reference proteome</keyword>
<dbReference type="SUPFAM" id="SSF63380">
    <property type="entry name" value="Riboflavin synthase domain-like"/>
    <property type="match status" value="1"/>
</dbReference>
<dbReference type="PANTHER" id="PTHR30157">
    <property type="entry name" value="FERRIC REDUCTASE, NADPH-DEPENDENT"/>
    <property type="match status" value="1"/>
</dbReference>
<organism evidence="2 3">
    <name type="scientific">Demequina muriae</name>
    <dbReference type="NCBI Taxonomy" id="3051664"/>
    <lineage>
        <taxon>Bacteria</taxon>
        <taxon>Bacillati</taxon>
        <taxon>Actinomycetota</taxon>
        <taxon>Actinomycetes</taxon>
        <taxon>Micrococcales</taxon>
        <taxon>Demequinaceae</taxon>
        <taxon>Demequina</taxon>
    </lineage>
</organism>
<dbReference type="RefSeq" id="WP_301141313.1">
    <property type="nucleotide sequence ID" value="NZ_JAUHQA010000001.1"/>
</dbReference>
<dbReference type="InterPro" id="IPR017927">
    <property type="entry name" value="FAD-bd_FR_type"/>
</dbReference>
<proteinExistence type="predicted"/>
<name>A0ABT8GF31_9MICO</name>
<dbReference type="EMBL" id="JAUHQA010000001">
    <property type="protein sequence ID" value="MDN4480041.1"/>
    <property type="molecule type" value="Genomic_DNA"/>
</dbReference>
<gene>
    <name evidence="2" type="ORF">QQX02_03765</name>
</gene>
<reference evidence="2" key="1">
    <citation type="submission" date="2023-06" db="EMBL/GenBank/DDBJ databases">
        <title>Egi l300058.</title>
        <authorList>
            <person name="Gao L."/>
            <person name="Fang B.-Z."/>
            <person name="Li W.-J."/>
        </authorList>
    </citation>
    <scope>NUCLEOTIDE SEQUENCE</scope>
    <source>
        <strain evidence="2">EGI L300058</strain>
    </source>
</reference>
<dbReference type="Gene3D" id="2.40.30.10">
    <property type="entry name" value="Translation factors"/>
    <property type="match status" value="1"/>
</dbReference>
<dbReference type="CDD" id="cd06193">
    <property type="entry name" value="siderophore_interacting"/>
    <property type="match status" value="1"/>
</dbReference>
<dbReference type="InterPro" id="IPR013113">
    <property type="entry name" value="SIP_FAD-bd"/>
</dbReference>
<dbReference type="Pfam" id="PF08021">
    <property type="entry name" value="FAD_binding_9"/>
    <property type="match status" value="1"/>
</dbReference>
<sequence>MSDSFLVHVAAAEQISPNLRRVTLTGDSLRTWETTGQPDEFVHVHIPDADPVPGWEDDHDIARHYTIRRWNPEVPSVEIDVVTHGHGRGATWARDAQPGDAVAISDAHGYYKAPDGSARRLLLADATGLPAVARILEEASPEEHFDVIVELITADDAIALPSPASVSVEWKVSGNGRGPSALLSCMERLPVPDGDTYVWLACESAESRKARGFVRREWTRHHTLYRIVGYWHVDQEEQMRKWNALTPEQQARYMEIWDESRPDEINWLELEPYLQELGL</sequence>
<comment type="caution">
    <text evidence="2">The sequence shown here is derived from an EMBL/GenBank/DDBJ whole genome shotgun (WGS) entry which is preliminary data.</text>
</comment>
<dbReference type="PANTHER" id="PTHR30157:SF0">
    <property type="entry name" value="NADPH-DEPENDENT FERRIC-CHELATE REDUCTASE"/>
    <property type="match status" value="1"/>
</dbReference>
<dbReference type="InterPro" id="IPR039374">
    <property type="entry name" value="SIP_fam"/>
</dbReference>
<dbReference type="Proteomes" id="UP001172708">
    <property type="component" value="Unassembled WGS sequence"/>
</dbReference>
<dbReference type="InterPro" id="IPR039261">
    <property type="entry name" value="FNR_nucleotide-bd"/>
</dbReference>
<dbReference type="Gene3D" id="3.40.50.80">
    <property type="entry name" value="Nucleotide-binding domain of ferredoxin-NADP reductase (FNR) module"/>
    <property type="match status" value="1"/>
</dbReference>
<feature type="domain" description="FAD-binding FR-type" evidence="1">
    <location>
        <begin position="2"/>
        <end position="121"/>
    </location>
</feature>
<protein>
    <submittedName>
        <fullName evidence="2">Siderophore-interacting protein</fullName>
    </submittedName>
</protein>
<evidence type="ECO:0000259" key="1">
    <source>
        <dbReference type="PROSITE" id="PS51384"/>
    </source>
</evidence>
<accession>A0ABT8GF31</accession>
<dbReference type="PROSITE" id="PS51384">
    <property type="entry name" value="FAD_FR"/>
    <property type="match status" value="1"/>
</dbReference>
<evidence type="ECO:0000313" key="2">
    <source>
        <dbReference type="EMBL" id="MDN4480041.1"/>
    </source>
</evidence>
<dbReference type="InterPro" id="IPR017938">
    <property type="entry name" value="Riboflavin_synthase-like_b-brl"/>
</dbReference>
<dbReference type="InterPro" id="IPR007037">
    <property type="entry name" value="SIP_rossman_dom"/>
</dbReference>
<evidence type="ECO:0000313" key="3">
    <source>
        <dbReference type="Proteomes" id="UP001172708"/>
    </source>
</evidence>
<dbReference type="Pfam" id="PF04954">
    <property type="entry name" value="SIP"/>
    <property type="match status" value="1"/>
</dbReference>